<dbReference type="AlphaFoldDB" id="A0A0K2UUA7"/>
<sequence length="31" mass="3615">MNYSFKSLQIHRTLQMMSPATTGFLKLDARK</sequence>
<name>A0A0K2UUA7_LEPSM</name>
<organism evidence="1">
    <name type="scientific">Lepeophtheirus salmonis</name>
    <name type="common">Salmon louse</name>
    <name type="synonym">Caligus salmonis</name>
    <dbReference type="NCBI Taxonomy" id="72036"/>
    <lineage>
        <taxon>Eukaryota</taxon>
        <taxon>Metazoa</taxon>
        <taxon>Ecdysozoa</taxon>
        <taxon>Arthropoda</taxon>
        <taxon>Crustacea</taxon>
        <taxon>Multicrustacea</taxon>
        <taxon>Hexanauplia</taxon>
        <taxon>Copepoda</taxon>
        <taxon>Siphonostomatoida</taxon>
        <taxon>Caligidae</taxon>
        <taxon>Lepeophtheirus</taxon>
    </lineage>
</organism>
<accession>A0A0K2UUA7</accession>
<protein>
    <submittedName>
        <fullName evidence="1">Uncharacterized protein</fullName>
    </submittedName>
</protein>
<evidence type="ECO:0000313" key="1">
    <source>
        <dbReference type="EMBL" id="CDW41477.1"/>
    </source>
</evidence>
<dbReference type="EMBL" id="HACA01024116">
    <property type="protein sequence ID" value="CDW41477.1"/>
    <property type="molecule type" value="Transcribed_RNA"/>
</dbReference>
<reference evidence="1" key="1">
    <citation type="submission" date="2014-05" db="EMBL/GenBank/DDBJ databases">
        <authorList>
            <person name="Chronopoulou M."/>
        </authorList>
    </citation>
    <scope>NUCLEOTIDE SEQUENCE</scope>
    <source>
        <tissue evidence="1">Whole organism</tissue>
    </source>
</reference>
<proteinExistence type="predicted"/>